<feature type="signal peptide" evidence="2">
    <location>
        <begin position="1"/>
        <end position="24"/>
    </location>
</feature>
<feature type="region of interest" description="Disordered" evidence="1">
    <location>
        <begin position="26"/>
        <end position="46"/>
    </location>
</feature>
<dbReference type="Gene3D" id="2.60.40.1890">
    <property type="entry name" value="PCu(A)C copper chaperone"/>
    <property type="match status" value="1"/>
</dbReference>
<dbReference type="InterPro" id="IPR007410">
    <property type="entry name" value="LpqE-like"/>
</dbReference>
<accession>A0A5R9J9Y4</accession>
<evidence type="ECO:0000256" key="2">
    <source>
        <dbReference type="SAM" id="SignalP"/>
    </source>
</evidence>
<name>A0A5R9J9Y4_9PROT</name>
<feature type="chain" id="PRO_5024310976" evidence="2">
    <location>
        <begin position="25"/>
        <end position="153"/>
    </location>
</feature>
<gene>
    <name evidence="3" type="ORF">FE263_00805</name>
</gene>
<comment type="caution">
    <text evidence="3">The sequence shown here is derived from an EMBL/GenBank/DDBJ whole genome shotgun (WGS) entry which is preliminary data.</text>
</comment>
<dbReference type="EMBL" id="VCDI01000001">
    <property type="protein sequence ID" value="TLU73809.1"/>
    <property type="molecule type" value="Genomic_DNA"/>
</dbReference>
<dbReference type="InterPro" id="IPR036182">
    <property type="entry name" value="PCuAC_sf"/>
</dbReference>
<dbReference type="Pfam" id="PF04314">
    <property type="entry name" value="PCuAC"/>
    <property type="match status" value="1"/>
</dbReference>
<evidence type="ECO:0000256" key="1">
    <source>
        <dbReference type="SAM" id="MobiDB-lite"/>
    </source>
</evidence>
<dbReference type="Proteomes" id="UP000305654">
    <property type="component" value="Unassembled WGS sequence"/>
</dbReference>
<reference evidence="3 4" key="1">
    <citation type="submission" date="2019-05" db="EMBL/GenBank/DDBJ databases">
        <authorList>
            <person name="Pankratov T."/>
            <person name="Grouzdev D."/>
        </authorList>
    </citation>
    <scope>NUCLEOTIDE SEQUENCE [LARGE SCALE GENOMIC DNA]</scope>
    <source>
        <strain evidence="3 4">KEBCLARHB70R</strain>
    </source>
</reference>
<sequence length="153" mass="15952">MSLARHLVPAAAVLLLGASEPGHAMTQVSGPIQIGPSQGDPDDQDHAAQLSTTITNQGTLPDRLINAACPGSGHVALLNGSMRQYPNGQYNGLDIPAATGGQYQPVQAQFSLTQATQPMVRGALVPCTVSFEHGGQRIIVFSIGIKETQTDEP</sequence>
<keyword evidence="2" id="KW-0732">Signal</keyword>
<evidence type="ECO:0000313" key="4">
    <source>
        <dbReference type="Proteomes" id="UP000305654"/>
    </source>
</evidence>
<dbReference type="SUPFAM" id="SSF110087">
    <property type="entry name" value="DR1885-like metal-binding protein"/>
    <property type="match status" value="1"/>
</dbReference>
<dbReference type="AlphaFoldDB" id="A0A5R9J9Y4"/>
<proteinExistence type="predicted"/>
<evidence type="ECO:0000313" key="3">
    <source>
        <dbReference type="EMBL" id="TLU73809.1"/>
    </source>
</evidence>
<organism evidence="3 4">
    <name type="scientific">Lichenicoccus roseus</name>
    <dbReference type="NCBI Taxonomy" id="2683649"/>
    <lineage>
        <taxon>Bacteria</taxon>
        <taxon>Pseudomonadati</taxon>
        <taxon>Pseudomonadota</taxon>
        <taxon>Alphaproteobacteria</taxon>
        <taxon>Acetobacterales</taxon>
        <taxon>Acetobacteraceae</taxon>
        <taxon>Lichenicoccus</taxon>
    </lineage>
</organism>
<protein>
    <submittedName>
        <fullName evidence="3">Copper chaperone PCu(A)C</fullName>
    </submittedName>
</protein>
<dbReference type="OrthoDB" id="9796962at2"/>
<keyword evidence="4" id="KW-1185">Reference proteome</keyword>